<keyword evidence="1" id="KW-0732">Signal</keyword>
<organism evidence="4">
    <name type="scientific">Schistocephalus solidus</name>
    <name type="common">Tapeworm</name>
    <dbReference type="NCBI Taxonomy" id="70667"/>
    <lineage>
        <taxon>Eukaryota</taxon>
        <taxon>Metazoa</taxon>
        <taxon>Spiralia</taxon>
        <taxon>Lophotrochozoa</taxon>
        <taxon>Platyhelminthes</taxon>
        <taxon>Cestoda</taxon>
        <taxon>Eucestoda</taxon>
        <taxon>Diphyllobothriidea</taxon>
        <taxon>Diphyllobothriidae</taxon>
        <taxon>Schistocephalus</taxon>
    </lineage>
</organism>
<dbReference type="Proteomes" id="UP000275846">
    <property type="component" value="Unassembled WGS sequence"/>
</dbReference>
<gene>
    <name evidence="2" type="ORF">SSLN_LOCUS12589</name>
</gene>
<proteinExistence type="predicted"/>
<protein>
    <submittedName>
        <fullName evidence="4">Reverse transcriptase domain-containing protein</fullName>
    </submittedName>
</protein>
<feature type="signal peptide" evidence="1">
    <location>
        <begin position="1"/>
        <end position="20"/>
    </location>
</feature>
<keyword evidence="3" id="KW-1185">Reference proteome</keyword>
<feature type="chain" id="PRO_5043141451" evidence="1">
    <location>
        <begin position="21"/>
        <end position="86"/>
    </location>
</feature>
<sequence>MISFDFVSLFTSIPIGLVVSTIEELLQEKYDEVDQQVKRKYFTELLEFQLRTFFFFNDRFYEQKKGSSMVSPLSGLIVEAVLQKVE</sequence>
<accession>A0A183T7Z1</accession>
<dbReference type="PANTHER" id="PTHR21301">
    <property type="entry name" value="REVERSE TRANSCRIPTASE"/>
    <property type="match status" value="1"/>
</dbReference>
<reference evidence="2 3" key="2">
    <citation type="submission" date="2018-11" db="EMBL/GenBank/DDBJ databases">
        <authorList>
            <consortium name="Pathogen Informatics"/>
        </authorList>
    </citation>
    <scope>NUCLEOTIDE SEQUENCE [LARGE SCALE GENOMIC DNA]</scope>
    <source>
        <strain evidence="2 3">NST_G2</strain>
    </source>
</reference>
<evidence type="ECO:0000256" key="1">
    <source>
        <dbReference type="SAM" id="SignalP"/>
    </source>
</evidence>
<name>A0A183T7Z1_SCHSO</name>
<evidence type="ECO:0000313" key="3">
    <source>
        <dbReference type="Proteomes" id="UP000275846"/>
    </source>
</evidence>
<dbReference type="EMBL" id="UYSU01037381">
    <property type="protein sequence ID" value="VDL98974.1"/>
    <property type="molecule type" value="Genomic_DNA"/>
</dbReference>
<evidence type="ECO:0000313" key="2">
    <source>
        <dbReference type="EMBL" id="VDL98974.1"/>
    </source>
</evidence>
<dbReference type="PANTHER" id="PTHR21301:SF10">
    <property type="entry name" value="REVERSE TRANSCRIPTASE DOMAIN-CONTAINING PROTEIN"/>
    <property type="match status" value="1"/>
</dbReference>
<dbReference type="OrthoDB" id="6271484at2759"/>
<evidence type="ECO:0000313" key="4">
    <source>
        <dbReference type="WBParaSite" id="SSLN_0001306201-mRNA-1"/>
    </source>
</evidence>
<reference evidence="4" key="1">
    <citation type="submission" date="2016-06" db="UniProtKB">
        <authorList>
            <consortium name="WormBaseParasite"/>
        </authorList>
    </citation>
    <scope>IDENTIFICATION</scope>
</reference>
<dbReference type="AlphaFoldDB" id="A0A183T7Z1"/>
<dbReference type="WBParaSite" id="SSLN_0001306201-mRNA-1">
    <property type="protein sequence ID" value="SSLN_0001306201-mRNA-1"/>
    <property type="gene ID" value="SSLN_0001306201"/>
</dbReference>